<feature type="region of interest" description="Disordered" evidence="1">
    <location>
        <begin position="27"/>
        <end position="62"/>
    </location>
</feature>
<sequence length="111" mass="11757">MKAFGSVLAALRENCFDGDNDNGVALDGDNDDVTVDGDNDDNISVVVKNDDDKVDGDNNNDVSFVVENDDVKVDGDNDDDIDEDDVTSSSGSFVVQHMVMSDSVACESSSV</sequence>
<evidence type="ECO:0000313" key="2">
    <source>
        <dbReference type="EMBL" id="CAF1170031.1"/>
    </source>
</evidence>
<evidence type="ECO:0000256" key="1">
    <source>
        <dbReference type="SAM" id="MobiDB-lite"/>
    </source>
</evidence>
<gene>
    <name evidence="2" type="ORF">JYZ213_LOCUS25159</name>
</gene>
<proteinExistence type="predicted"/>
<comment type="caution">
    <text evidence="2">The sequence shown here is derived from an EMBL/GenBank/DDBJ whole genome shotgun (WGS) entry which is preliminary data.</text>
</comment>
<protein>
    <submittedName>
        <fullName evidence="2">Uncharacterized protein</fullName>
    </submittedName>
</protein>
<dbReference type="Proteomes" id="UP000663845">
    <property type="component" value="Unassembled WGS sequence"/>
</dbReference>
<reference evidence="2" key="1">
    <citation type="submission" date="2021-02" db="EMBL/GenBank/DDBJ databases">
        <authorList>
            <person name="Nowell W R."/>
        </authorList>
    </citation>
    <scope>NUCLEOTIDE SEQUENCE</scope>
</reference>
<feature type="compositionally biased region" description="Acidic residues" evidence="1">
    <location>
        <begin position="28"/>
        <end position="41"/>
    </location>
</feature>
<accession>A0A814U797</accession>
<organism evidence="2 3">
    <name type="scientific">Adineta steineri</name>
    <dbReference type="NCBI Taxonomy" id="433720"/>
    <lineage>
        <taxon>Eukaryota</taxon>
        <taxon>Metazoa</taxon>
        <taxon>Spiralia</taxon>
        <taxon>Gnathifera</taxon>
        <taxon>Rotifera</taxon>
        <taxon>Eurotatoria</taxon>
        <taxon>Bdelloidea</taxon>
        <taxon>Adinetida</taxon>
        <taxon>Adinetidae</taxon>
        <taxon>Adineta</taxon>
    </lineage>
</organism>
<evidence type="ECO:0000313" key="3">
    <source>
        <dbReference type="Proteomes" id="UP000663845"/>
    </source>
</evidence>
<dbReference type="AlphaFoldDB" id="A0A814U797"/>
<name>A0A814U797_9BILA</name>
<dbReference type="EMBL" id="CAJNOG010000318">
    <property type="protein sequence ID" value="CAF1170031.1"/>
    <property type="molecule type" value="Genomic_DNA"/>
</dbReference>